<gene>
    <name evidence="1" type="ORF">J2W55_004023</name>
</gene>
<evidence type="ECO:0000313" key="1">
    <source>
        <dbReference type="EMBL" id="MDR6944163.1"/>
    </source>
</evidence>
<dbReference type="Proteomes" id="UP001247620">
    <property type="component" value="Unassembled WGS sequence"/>
</dbReference>
<keyword evidence="2" id="KW-1185">Reference proteome</keyword>
<evidence type="ECO:0000313" key="2">
    <source>
        <dbReference type="Proteomes" id="UP001247620"/>
    </source>
</evidence>
<proteinExistence type="predicted"/>
<reference evidence="1 2" key="1">
    <citation type="submission" date="2023-07" db="EMBL/GenBank/DDBJ databases">
        <title>Sorghum-associated microbial communities from plants grown in Nebraska, USA.</title>
        <authorList>
            <person name="Schachtman D."/>
        </authorList>
    </citation>
    <scope>NUCLEOTIDE SEQUENCE [LARGE SCALE GENOMIC DNA]</scope>
    <source>
        <strain evidence="1 2">3262</strain>
    </source>
</reference>
<accession>A0ABU1TFI3</accession>
<dbReference type="EMBL" id="JAVDUU010000004">
    <property type="protein sequence ID" value="MDR6944163.1"/>
    <property type="molecule type" value="Genomic_DNA"/>
</dbReference>
<comment type="caution">
    <text evidence="1">The sequence shown here is derived from an EMBL/GenBank/DDBJ whole genome shotgun (WGS) entry which is preliminary data.</text>
</comment>
<dbReference type="RefSeq" id="WP_310099735.1">
    <property type="nucleotide sequence ID" value="NZ_JAVDUU010000004.1"/>
</dbReference>
<protein>
    <submittedName>
        <fullName evidence="1">Uncharacterized protein</fullName>
    </submittedName>
</protein>
<sequence length="183" mass="20948">MKKLAAILLLSIHLYSLGGYLILHQYMSYRADKFYEEQAAKGLYNTSDLEDVEVPVNMPGITDWKGYENISGQIRFGDCSYNYVQMKVTRHTLYLKCVPNYKSTLLNTHNIIHAGSVKDIPVPHKDHVPFISVQHVDLLSSFIFENASFEPPVIMLAPAATRYFEPKTWYHIVTPKQPPRAIC</sequence>
<organism evidence="1 2">
    <name type="scientific">Mucilaginibacter pocheonensis</name>
    <dbReference type="NCBI Taxonomy" id="398050"/>
    <lineage>
        <taxon>Bacteria</taxon>
        <taxon>Pseudomonadati</taxon>
        <taxon>Bacteroidota</taxon>
        <taxon>Sphingobacteriia</taxon>
        <taxon>Sphingobacteriales</taxon>
        <taxon>Sphingobacteriaceae</taxon>
        <taxon>Mucilaginibacter</taxon>
    </lineage>
</organism>
<name>A0ABU1TFI3_9SPHI</name>